<dbReference type="PROSITE" id="PS50878">
    <property type="entry name" value="RT_POL"/>
    <property type="match status" value="1"/>
</dbReference>
<protein>
    <submittedName>
        <fullName evidence="5">Transposon Ty3-G Gag-Pol polyprotein</fullName>
    </submittedName>
</protein>
<dbReference type="PROSITE" id="PS50879">
    <property type="entry name" value="RNASE_H_1"/>
    <property type="match status" value="1"/>
</dbReference>
<keyword evidence="1" id="KW-0233">DNA recombination</keyword>
<evidence type="ECO:0000313" key="5">
    <source>
        <dbReference type="EMBL" id="RVW56479.1"/>
    </source>
</evidence>
<dbReference type="InterPro" id="IPR043128">
    <property type="entry name" value="Rev_trsase/Diguanyl_cyclase"/>
</dbReference>
<dbReference type="Gene3D" id="3.30.420.10">
    <property type="entry name" value="Ribonuclease H-like superfamily/Ribonuclease H"/>
    <property type="match status" value="1"/>
</dbReference>
<dbReference type="InterPro" id="IPR043502">
    <property type="entry name" value="DNA/RNA_pol_sf"/>
</dbReference>
<dbReference type="SUPFAM" id="SSF56672">
    <property type="entry name" value="DNA/RNA polymerases"/>
    <property type="match status" value="1"/>
</dbReference>
<dbReference type="GO" id="GO:0004523">
    <property type="term" value="F:RNA-DNA hybrid ribonuclease activity"/>
    <property type="evidence" value="ECO:0007669"/>
    <property type="project" value="InterPro"/>
</dbReference>
<evidence type="ECO:0000313" key="6">
    <source>
        <dbReference type="Proteomes" id="UP000288805"/>
    </source>
</evidence>
<dbReference type="InterPro" id="IPR005162">
    <property type="entry name" value="Retrotrans_gag_dom"/>
</dbReference>
<dbReference type="PANTHER" id="PTHR24559">
    <property type="entry name" value="TRANSPOSON TY3-I GAG-POL POLYPROTEIN"/>
    <property type="match status" value="1"/>
</dbReference>
<sequence length="1168" mass="132013">MSDKTKVQALLKSHPSDNMRKGLKYLTQCARVWDPKHPAKTGLMPPYHWRHTPSFKLAYFTGTCRPPTRGAGSISRRLDDMLSTPFSPRIIKYEPPRRFIVPKFSTYDGSNDPFDHIMHYRQLMTLDIGNDRLLCKVFPGRLQGQALSWFHRLPTNSIDNFRDLFEVFVRQYLCSAKHKQNISTLQNIKMQENETLREFVKRFGQAALQVESYSMDAVLQIFKRSICLGTPFFESLAKKPPTSMDDLFRRASKYSMLEDDVRAATQQVLVAGQAARSKATKSFKAPNHHGLSNRGQDERRPPLIRTPLTKSYEKLFPIIRDLPGFRWPVPIRSNPSERDRNKRCDYHKDHGHTTETCRSLHYMVEDLLKAGHLKQYIRTVPKGPLDDEYSSKRKRQRLLRAATVREHVSSIQPGLASGGIHPIDGTIVFPAVDPAQVLQPHRDALILTLGVGDFDVKRILVDPGSSADLLQVAVIKQMGFIPSSLENPERTLFGFNGSSTTSLGDVTLPVQAGPVILNALFSVVEDLSPFNAILGRTWLHGMKVVPSTYHQMVSFITQDGQIDLYGSQLAARQYKDPPAADPLEVVQISEGGECFTYVSTLLPPTERFELQKVLQQNRDIFAWAHSDMPGILPSVSSHRLNVLATSKPVRQKIRRFHPDRQKVIQEEMEKLLEVGFIREVEYPEWLSNVVVVPKKGGKWWVCVDYTNLNDACPEDSFPLPRIDQIVDATSGHEVLSFLDAFFGYHQIPMAPRGEEKTAFITPHGLYCYRVMPFGLKNVGATYQRLMTKIFKPLIGDVVEVYIDDVVVKSKTRSEHTQHLQKVFHLLRKYGMKLNPAKCAFGVSSGKFLGFMVTQRGIEINPNQVKAVANMLAPTNKKQLQRLTGKLVALGRFIARFTDKMNPFFLALRDCGLAPFLVAREQRPVYFISKALADTETRSRTPPQSATGERLEQSIRLDFPTSNNKAEYEAILSGLSLATTLNASKVKIHSDSQLVVGQILKEYEANDERMAKYLLKVQESLSRLGEWVIEKIPRGDNVQADALARIAASFPVKESTMIPVYVQITPTITESHVCNVGPKEDDWAVDIRAYLQTGALPEDPKHAHKVRIQASRFTLIGDDLYRRSFGGSYLRCLIQPEIQYVLSELHEGVCGNHSGGRTLAHRAHSQGYY</sequence>
<accession>A0A438F936</accession>
<evidence type="ECO:0000256" key="2">
    <source>
        <dbReference type="SAM" id="MobiDB-lite"/>
    </source>
</evidence>
<feature type="domain" description="RNase H type-1" evidence="4">
    <location>
        <begin position="919"/>
        <end position="1048"/>
    </location>
</feature>
<dbReference type="Pfam" id="PF13456">
    <property type="entry name" value="RVT_3"/>
    <property type="match status" value="1"/>
</dbReference>
<dbReference type="GO" id="GO:0006310">
    <property type="term" value="P:DNA recombination"/>
    <property type="evidence" value="ECO:0007669"/>
    <property type="project" value="UniProtKB-KW"/>
</dbReference>
<dbReference type="Gene3D" id="3.10.10.10">
    <property type="entry name" value="HIV Type 1 Reverse Transcriptase, subunit A, domain 1"/>
    <property type="match status" value="1"/>
</dbReference>
<dbReference type="Gene3D" id="2.40.70.10">
    <property type="entry name" value="Acid Proteases"/>
    <property type="match status" value="1"/>
</dbReference>
<dbReference type="Proteomes" id="UP000288805">
    <property type="component" value="Unassembled WGS sequence"/>
</dbReference>
<gene>
    <name evidence="5" type="primary">TY3B-G_312</name>
    <name evidence="5" type="ORF">CK203_072480</name>
</gene>
<dbReference type="InterPro" id="IPR036397">
    <property type="entry name" value="RNaseH_sf"/>
</dbReference>
<dbReference type="AlphaFoldDB" id="A0A438F936"/>
<dbReference type="EMBL" id="QGNW01001077">
    <property type="protein sequence ID" value="RVW56479.1"/>
    <property type="molecule type" value="Genomic_DNA"/>
</dbReference>
<dbReference type="CDD" id="cd00303">
    <property type="entry name" value="retropepsin_like"/>
    <property type="match status" value="1"/>
</dbReference>
<organism evidence="5 6">
    <name type="scientific">Vitis vinifera</name>
    <name type="common">Grape</name>
    <dbReference type="NCBI Taxonomy" id="29760"/>
    <lineage>
        <taxon>Eukaryota</taxon>
        <taxon>Viridiplantae</taxon>
        <taxon>Streptophyta</taxon>
        <taxon>Embryophyta</taxon>
        <taxon>Tracheophyta</taxon>
        <taxon>Spermatophyta</taxon>
        <taxon>Magnoliopsida</taxon>
        <taxon>eudicotyledons</taxon>
        <taxon>Gunneridae</taxon>
        <taxon>Pentapetalae</taxon>
        <taxon>rosids</taxon>
        <taxon>Vitales</taxon>
        <taxon>Vitaceae</taxon>
        <taxon>Viteae</taxon>
        <taxon>Vitis</taxon>
    </lineage>
</organism>
<dbReference type="CDD" id="cd01647">
    <property type="entry name" value="RT_LTR"/>
    <property type="match status" value="1"/>
</dbReference>
<feature type="domain" description="Reverse transcriptase" evidence="3">
    <location>
        <begin position="673"/>
        <end position="852"/>
    </location>
</feature>
<evidence type="ECO:0000259" key="4">
    <source>
        <dbReference type="PROSITE" id="PS50879"/>
    </source>
</evidence>
<reference evidence="5 6" key="1">
    <citation type="journal article" date="2018" name="PLoS Genet.">
        <title>Population sequencing reveals clonal diversity and ancestral inbreeding in the grapevine cultivar Chardonnay.</title>
        <authorList>
            <person name="Roach M.J."/>
            <person name="Johnson D.L."/>
            <person name="Bohlmann J."/>
            <person name="van Vuuren H.J."/>
            <person name="Jones S.J."/>
            <person name="Pretorius I.S."/>
            <person name="Schmidt S.A."/>
            <person name="Borneman A.R."/>
        </authorList>
    </citation>
    <scope>NUCLEOTIDE SEQUENCE [LARGE SCALE GENOMIC DNA]</scope>
    <source>
        <strain evidence="6">cv. Chardonnay</strain>
        <tissue evidence="5">Leaf</tissue>
    </source>
</reference>
<dbReference type="Pfam" id="PF03732">
    <property type="entry name" value="Retrotrans_gag"/>
    <property type="match status" value="1"/>
</dbReference>
<dbReference type="InterPro" id="IPR053134">
    <property type="entry name" value="RNA-dir_DNA_polymerase"/>
</dbReference>
<evidence type="ECO:0000256" key="1">
    <source>
        <dbReference type="ARBA" id="ARBA00023172"/>
    </source>
</evidence>
<dbReference type="InterPro" id="IPR021109">
    <property type="entry name" value="Peptidase_aspartic_dom_sf"/>
</dbReference>
<dbReference type="GO" id="GO:0003676">
    <property type="term" value="F:nucleic acid binding"/>
    <property type="evidence" value="ECO:0007669"/>
    <property type="project" value="InterPro"/>
</dbReference>
<name>A0A438F936_VITVI</name>
<dbReference type="Gene3D" id="3.30.70.270">
    <property type="match status" value="1"/>
</dbReference>
<dbReference type="CDD" id="cd09279">
    <property type="entry name" value="RNase_HI_like"/>
    <property type="match status" value="1"/>
</dbReference>
<feature type="region of interest" description="Disordered" evidence="2">
    <location>
        <begin position="279"/>
        <end position="302"/>
    </location>
</feature>
<evidence type="ECO:0000259" key="3">
    <source>
        <dbReference type="PROSITE" id="PS50878"/>
    </source>
</evidence>
<proteinExistence type="predicted"/>
<dbReference type="PANTHER" id="PTHR24559:SF444">
    <property type="entry name" value="REVERSE TRANSCRIPTASE DOMAIN-CONTAINING PROTEIN"/>
    <property type="match status" value="1"/>
</dbReference>
<dbReference type="InterPro" id="IPR000477">
    <property type="entry name" value="RT_dom"/>
</dbReference>
<dbReference type="Pfam" id="PF00078">
    <property type="entry name" value="RVT_1"/>
    <property type="match status" value="1"/>
</dbReference>
<dbReference type="InterPro" id="IPR002156">
    <property type="entry name" value="RNaseH_domain"/>
</dbReference>
<comment type="caution">
    <text evidence="5">The sequence shown here is derived from an EMBL/GenBank/DDBJ whole genome shotgun (WGS) entry which is preliminary data.</text>
</comment>